<evidence type="ECO:0000313" key="3">
    <source>
        <dbReference type="EMBL" id="GIG75822.1"/>
    </source>
</evidence>
<dbReference type="AlphaFoldDB" id="A0A8J3LN97"/>
<gene>
    <name evidence="3" type="ORF">Pfl04_42260</name>
</gene>
<dbReference type="SUPFAM" id="SSF52833">
    <property type="entry name" value="Thioredoxin-like"/>
    <property type="match status" value="1"/>
</dbReference>
<dbReference type="RefSeq" id="WP_168079836.1">
    <property type="nucleotide sequence ID" value="NZ_BAAAQJ010000034.1"/>
</dbReference>
<dbReference type="InterPro" id="IPR012336">
    <property type="entry name" value="Thioredoxin-like_fold"/>
</dbReference>
<accession>A0A8J3LN97</accession>
<dbReference type="PROSITE" id="PS51352">
    <property type="entry name" value="THIOREDOXIN_2"/>
    <property type="match status" value="1"/>
</dbReference>
<sequence>MTTPFRVTTGRLAAPVTDDDHIRGPATAPVTLVEYGDYQCPYCGMAHPVTQELLRQRPNVVRFVYRHFPLTNVHPFAEVAAETAEAAGARQRFWQMHDWLFEHQDEFDPVHLAAGVEEVGLPVDEVVQEVNAHVYLDRIRRDFVSGARSGVNGTPTFFINGLRHEGGYSLPELLVAVDQAATVPA</sequence>
<feature type="domain" description="Thioredoxin" evidence="2">
    <location>
        <begin position="1"/>
        <end position="182"/>
    </location>
</feature>
<name>A0A8J3LN97_9ACTN</name>
<protein>
    <recommendedName>
        <fullName evidence="2">Thioredoxin domain-containing protein</fullName>
    </recommendedName>
</protein>
<dbReference type="InterPro" id="IPR013766">
    <property type="entry name" value="Thioredoxin_domain"/>
</dbReference>
<keyword evidence="4" id="KW-1185">Reference proteome</keyword>
<organism evidence="3 4">
    <name type="scientific">Planosporangium flavigriseum</name>
    <dbReference type="NCBI Taxonomy" id="373681"/>
    <lineage>
        <taxon>Bacteria</taxon>
        <taxon>Bacillati</taxon>
        <taxon>Actinomycetota</taxon>
        <taxon>Actinomycetes</taxon>
        <taxon>Micromonosporales</taxon>
        <taxon>Micromonosporaceae</taxon>
        <taxon>Planosporangium</taxon>
    </lineage>
</organism>
<dbReference type="PANTHER" id="PTHR13887">
    <property type="entry name" value="GLUTATHIONE S-TRANSFERASE KAPPA"/>
    <property type="match status" value="1"/>
</dbReference>
<dbReference type="InterPro" id="IPR036249">
    <property type="entry name" value="Thioredoxin-like_sf"/>
</dbReference>
<evidence type="ECO:0000256" key="1">
    <source>
        <dbReference type="ARBA" id="ARBA00005791"/>
    </source>
</evidence>
<comment type="similarity">
    <text evidence="1">Belongs to the thioredoxin family. DsbA subfamily.</text>
</comment>
<dbReference type="Pfam" id="PF13462">
    <property type="entry name" value="Thioredoxin_4"/>
    <property type="match status" value="1"/>
</dbReference>
<dbReference type="Proteomes" id="UP000653674">
    <property type="component" value="Unassembled WGS sequence"/>
</dbReference>
<comment type="caution">
    <text evidence="3">The sequence shown here is derived from an EMBL/GenBank/DDBJ whole genome shotgun (WGS) entry which is preliminary data.</text>
</comment>
<dbReference type="Gene3D" id="3.40.30.10">
    <property type="entry name" value="Glutaredoxin"/>
    <property type="match status" value="1"/>
</dbReference>
<evidence type="ECO:0000313" key="4">
    <source>
        <dbReference type="Proteomes" id="UP000653674"/>
    </source>
</evidence>
<reference evidence="3" key="1">
    <citation type="submission" date="2021-01" db="EMBL/GenBank/DDBJ databases">
        <title>Whole genome shotgun sequence of Planosporangium flavigriseum NBRC 105377.</title>
        <authorList>
            <person name="Komaki H."/>
            <person name="Tamura T."/>
        </authorList>
    </citation>
    <scope>NUCLEOTIDE SEQUENCE</scope>
    <source>
        <strain evidence="3">NBRC 105377</strain>
    </source>
</reference>
<evidence type="ECO:0000259" key="2">
    <source>
        <dbReference type="PROSITE" id="PS51352"/>
    </source>
</evidence>
<proteinExistence type="inferred from homology"/>
<dbReference type="PANTHER" id="PTHR13887:SF55">
    <property type="entry name" value="SLR0313 PROTEIN"/>
    <property type="match status" value="1"/>
</dbReference>
<dbReference type="EMBL" id="BONU01000038">
    <property type="protein sequence ID" value="GIG75822.1"/>
    <property type="molecule type" value="Genomic_DNA"/>
</dbReference>